<reference evidence="2 3" key="1">
    <citation type="submission" date="2016-01" db="EMBL/GenBank/DDBJ databases">
        <authorList>
            <person name="Manzoor S."/>
        </authorList>
    </citation>
    <scope>NUCLEOTIDE SEQUENCE [LARGE SCALE GENOMIC DNA]</scope>
    <source>
        <strain evidence="2">Methanoculleus sp MAB1</strain>
    </source>
</reference>
<dbReference type="Proteomes" id="UP000069850">
    <property type="component" value="Chromosome 1"/>
</dbReference>
<proteinExistence type="predicted"/>
<dbReference type="EMBL" id="LT158599">
    <property type="protein sequence ID" value="CVK33705.1"/>
    <property type="molecule type" value="Genomic_DNA"/>
</dbReference>
<feature type="compositionally biased region" description="Basic and acidic residues" evidence="1">
    <location>
        <begin position="11"/>
        <end position="22"/>
    </location>
</feature>
<accession>A0A0X3BQE0</accession>
<evidence type="ECO:0000256" key="1">
    <source>
        <dbReference type="SAM" id="MobiDB-lite"/>
    </source>
</evidence>
<feature type="region of interest" description="Disordered" evidence="1">
    <location>
        <begin position="1"/>
        <end position="32"/>
    </location>
</feature>
<protein>
    <submittedName>
        <fullName evidence="2">Uncharacterized protein</fullName>
    </submittedName>
</protein>
<name>A0A0X3BQE0_9EURY</name>
<gene>
    <name evidence="2" type="ORF">MMAB1_2492</name>
</gene>
<sequence>MGIATGLGAVRGEKSRESRSPEPDELTPGNLPLAKQGRLSWRFQVQCPSSASCHLILEIFGTCWNEHYSLTRSREGREVRVLPNWDSSRSSRLRVRWDRSHASGPAP</sequence>
<organism evidence="2 3">
    <name type="scientific">Methanoculleus bourgensis</name>
    <dbReference type="NCBI Taxonomy" id="83986"/>
    <lineage>
        <taxon>Archaea</taxon>
        <taxon>Methanobacteriati</taxon>
        <taxon>Methanobacteriota</taxon>
        <taxon>Stenosarchaea group</taxon>
        <taxon>Methanomicrobia</taxon>
        <taxon>Methanomicrobiales</taxon>
        <taxon>Methanomicrobiaceae</taxon>
        <taxon>Methanoculleus</taxon>
    </lineage>
</organism>
<dbReference type="KEGG" id="mema:MMAB1_2492"/>
<evidence type="ECO:0000313" key="2">
    <source>
        <dbReference type="EMBL" id="CVK33705.1"/>
    </source>
</evidence>
<evidence type="ECO:0000313" key="3">
    <source>
        <dbReference type="Proteomes" id="UP000069850"/>
    </source>
</evidence>
<dbReference type="AlphaFoldDB" id="A0A0X3BQE0"/>